<dbReference type="Gene3D" id="3.50.4.10">
    <property type="entry name" value="Hepatocyte Growth Factor"/>
    <property type="match status" value="2"/>
</dbReference>
<sequence length="326" mass="35491">MVVALSNQERTEAWNAAKHQDVEADQSFDAQSMIEAQWGTPYTHLPTIQAPDGSLVVVFETVSGEEKAYAVNVGPQNECAGMGTLVDNGKSEVLETLSSISSADDCQELCAQTRYCIGAIYDEYASTCSLMKSLRGLTRGLSTLVVPSCDSECFQKGKKFIEDGTSLGFAPNPNICQAMCEGEPTCRAFTWKDQQCVSYPNGALTAADANAVVHLEGSNTSQCRFKSCPQALPRNAKRDAKPIPIVRRLLTIRRADTLSSHRNERFENGGKSGPVKRESVELCEEGCANGVRCKFCALWVTKCILKSNTHGTFNLSENLHLVASKE</sequence>
<keyword evidence="2" id="KW-1015">Disulfide bond</keyword>
<organism evidence="4 5">
    <name type="scientific">Cyclospora cayetanensis</name>
    <dbReference type="NCBI Taxonomy" id="88456"/>
    <lineage>
        <taxon>Eukaryota</taxon>
        <taxon>Sar</taxon>
        <taxon>Alveolata</taxon>
        <taxon>Apicomplexa</taxon>
        <taxon>Conoidasida</taxon>
        <taxon>Coccidia</taxon>
        <taxon>Eucoccidiorida</taxon>
        <taxon>Eimeriorina</taxon>
        <taxon>Eimeriidae</taxon>
        <taxon>Cyclospora</taxon>
    </lineage>
</organism>
<dbReference type="InterPro" id="IPR003609">
    <property type="entry name" value="Pan_app"/>
</dbReference>
<gene>
    <name evidence="4" type="ORF">cyc_08738</name>
</gene>
<keyword evidence="5" id="KW-1185">Reference proteome</keyword>
<dbReference type="Proteomes" id="UP000095192">
    <property type="component" value="Unassembled WGS sequence"/>
</dbReference>
<protein>
    <submittedName>
        <fullName evidence="4">Microneme protein 5</fullName>
    </submittedName>
</protein>
<reference evidence="4 5" key="1">
    <citation type="journal article" date="2016" name="BMC Genomics">
        <title>Comparative genomics reveals Cyclospora cayetanensis possesses coccidia-like metabolism and invasion components but unique surface antigens.</title>
        <authorList>
            <person name="Liu S."/>
            <person name="Wang L."/>
            <person name="Zheng H."/>
            <person name="Xu Z."/>
            <person name="Roellig D.M."/>
            <person name="Li N."/>
            <person name="Frace M.A."/>
            <person name="Tang K."/>
            <person name="Arrowood M.J."/>
            <person name="Moss D.M."/>
            <person name="Zhang L."/>
            <person name="Feng Y."/>
            <person name="Xiao L."/>
        </authorList>
    </citation>
    <scope>NUCLEOTIDE SEQUENCE [LARGE SCALE GENOMIC DNA]</scope>
    <source>
        <strain evidence="4 5">CHN_HEN01</strain>
    </source>
</reference>
<keyword evidence="1" id="KW-0677">Repeat</keyword>
<accession>A0A1D3CXV2</accession>
<evidence type="ECO:0000256" key="1">
    <source>
        <dbReference type="ARBA" id="ARBA00022737"/>
    </source>
</evidence>
<dbReference type="GO" id="GO:0006508">
    <property type="term" value="P:proteolysis"/>
    <property type="evidence" value="ECO:0007669"/>
    <property type="project" value="InterPro"/>
</dbReference>
<feature type="domain" description="Apple" evidence="3">
    <location>
        <begin position="93"/>
        <end position="137"/>
    </location>
</feature>
<evidence type="ECO:0000256" key="2">
    <source>
        <dbReference type="ARBA" id="ARBA00023157"/>
    </source>
</evidence>
<evidence type="ECO:0000313" key="4">
    <source>
        <dbReference type="EMBL" id="OEH76025.1"/>
    </source>
</evidence>
<dbReference type="InterPro" id="IPR000177">
    <property type="entry name" value="Apple"/>
</dbReference>
<dbReference type="VEuPathDB" id="ToxoDB:cyc_08738"/>
<proteinExistence type="predicted"/>
<dbReference type="Pfam" id="PF00024">
    <property type="entry name" value="PAN_1"/>
    <property type="match status" value="2"/>
</dbReference>
<comment type="caution">
    <text evidence="4">The sequence shown here is derived from an EMBL/GenBank/DDBJ whole genome shotgun (WGS) entry which is preliminary data.</text>
</comment>
<evidence type="ECO:0000259" key="3">
    <source>
        <dbReference type="Pfam" id="PF00024"/>
    </source>
</evidence>
<dbReference type="AlphaFoldDB" id="A0A1D3CXV2"/>
<feature type="domain" description="Apple" evidence="3">
    <location>
        <begin position="157"/>
        <end position="205"/>
    </location>
</feature>
<dbReference type="InParanoid" id="A0A1D3CXV2"/>
<name>A0A1D3CXV2_9EIME</name>
<evidence type="ECO:0000313" key="5">
    <source>
        <dbReference type="Proteomes" id="UP000095192"/>
    </source>
</evidence>
<dbReference type="CDD" id="cd01100">
    <property type="entry name" value="APPLE_Factor_XI_like"/>
    <property type="match status" value="1"/>
</dbReference>
<dbReference type="VEuPathDB" id="ToxoDB:LOC34624375"/>
<dbReference type="EMBL" id="JROU02001550">
    <property type="protein sequence ID" value="OEH76025.1"/>
    <property type="molecule type" value="Genomic_DNA"/>
</dbReference>
<dbReference type="GO" id="GO:0005576">
    <property type="term" value="C:extracellular region"/>
    <property type="evidence" value="ECO:0007669"/>
    <property type="project" value="InterPro"/>
</dbReference>